<evidence type="ECO:0000256" key="1">
    <source>
        <dbReference type="SAM" id="Phobius"/>
    </source>
</evidence>
<dbReference type="EMBL" id="FQUO01000011">
    <property type="protein sequence ID" value="SHF74130.1"/>
    <property type="molecule type" value="Genomic_DNA"/>
</dbReference>
<dbReference type="Pfam" id="PF14093">
    <property type="entry name" value="DUF4271"/>
    <property type="match status" value="1"/>
</dbReference>
<feature type="transmembrane region" description="Helical" evidence="1">
    <location>
        <begin position="17"/>
        <end position="34"/>
    </location>
</feature>
<name>A0A1M5E4N7_9BACT</name>
<feature type="transmembrane region" description="Helical" evidence="1">
    <location>
        <begin position="127"/>
        <end position="146"/>
    </location>
</feature>
<sequence length="340" mass="38902">MCVACAVHGIYSCPDQVRILFSILILLTSLLAAAQQGDSILVPRKPRPDSAAIARNLAARARQDSIRKAAVQDSLRVLAVRDSIRQVELIRFVHLTDTSRYNNHPYYRFTKPEIRISQVRRWEGKEGLFYGIVALVLIFGLLRNAFARYLADLFRTYFRTTLRQRLIKEQVANAPLPSLLFNLLFLLIGALLVVLLLRHFQMGLDYPFWMLFLYSLAALALMYGVKFVVLKVFGWLLHAREATDTYIFVVFTTNKIMGILLLPVVLGLAFTAGDTYQVFYALSLVLVGGLFLYRFYLSFVTVQKLIQINLFHFLLYFCGFELAPLLLINKLLVQFFAQTP</sequence>
<feature type="transmembrane region" description="Helical" evidence="1">
    <location>
        <begin position="246"/>
        <end position="271"/>
    </location>
</feature>
<feature type="transmembrane region" description="Helical" evidence="1">
    <location>
        <begin position="179"/>
        <end position="197"/>
    </location>
</feature>
<feature type="transmembrane region" description="Helical" evidence="1">
    <location>
        <begin position="278"/>
        <end position="296"/>
    </location>
</feature>
<keyword evidence="3" id="KW-1185">Reference proteome</keyword>
<evidence type="ECO:0008006" key="4">
    <source>
        <dbReference type="Google" id="ProtNLM"/>
    </source>
</evidence>
<keyword evidence="1" id="KW-1133">Transmembrane helix</keyword>
<gene>
    <name evidence="2" type="ORF">SAMN05444008_111202</name>
</gene>
<feature type="transmembrane region" description="Helical" evidence="1">
    <location>
        <begin position="209"/>
        <end position="234"/>
    </location>
</feature>
<keyword evidence="1" id="KW-0472">Membrane</keyword>
<keyword evidence="1" id="KW-0812">Transmembrane</keyword>
<evidence type="ECO:0000313" key="2">
    <source>
        <dbReference type="EMBL" id="SHF74130.1"/>
    </source>
</evidence>
<proteinExistence type="predicted"/>
<dbReference type="STRING" id="1302690.BUE76_19235"/>
<protein>
    <recommendedName>
        <fullName evidence="4">DUF4271 domain-containing protein</fullName>
    </recommendedName>
</protein>
<accession>A0A1M5E4N7</accession>
<reference evidence="2 3" key="1">
    <citation type="submission" date="2016-11" db="EMBL/GenBank/DDBJ databases">
        <authorList>
            <person name="Jaros S."/>
            <person name="Januszkiewicz K."/>
            <person name="Wedrychowicz H."/>
        </authorList>
    </citation>
    <scope>NUCLEOTIDE SEQUENCE [LARGE SCALE GENOMIC DNA]</scope>
    <source>
        <strain evidence="2 3">DSM 26897</strain>
    </source>
</reference>
<dbReference type="Proteomes" id="UP000184368">
    <property type="component" value="Unassembled WGS sequence"/>
</dbReference>
<organism evidence="2 3">
    <name type="scientific">Cnuella takakiae</name>
    <dbReference type="NCBI Taxonomy" id="1302690"/>
    <lineage>
        <taxon>Bacteria</taxon>
        <taxon>Pseudomonadati</taxon>
        <taxon>Bacteroidota</taxon>
        <taxon>Chitinophagia</taxon>
        <taxon>Chitinophagales</taxon>
        <taxon>Chitinophagaceae</taxon>
        <taxon>Cnuella</taxon>
    </lineage>
</organism>
<evidence type="ECO:0000313" key="3">
    <source>
        <dbReference type="Proteomes" id="UP000184368"/>
    </source>
</evidence>
<dbReference type="InterPro" id="IPR025367">
    <property type="entry name" value="DUF4271"/>
</dbReference>
<dbReference type="AlphaFoldDB" id="A0A1M5E4N7"/>
<feature type="transmembrane region" description="Helical" evidence="1">
    <location>
        <begin position="308"/>
        <end position="328"/>
    </location>
</feature>